<accession>A0A9D1N0W3</accession>
<feature type="signal peptide" evidence="8">
    <location>
        <begin position="1"/>
        <end position="29"/>
    </location>
</feature>
<keyword evidence="6" id="KW-0472">Membrane</keyword>
<dbReference type="Pfam" id="PF02415">
    <property type="entry name" value="Chlam_PMP"/>
    <property type="match status" value="2"/>
</dbReference>
<dbReference type="AlphaFoldDB" id="A0A9D1N0W3"/>
<keyword evidence="5 8" id="KW-0732">Signal</keyword>
<feature type="chain" id="PRO_5039235667" description="Autotransporter domain-containing protein" evidence="8">
    <location>
        <begin position="30"/>
        <end position="1085"/>
    </location>
</feature>
<dbReference type="SUPFAM" id="SSF51126">
    <property type="entry name" value="Pectin lyase-like"/>
    <property type="match status" value="1"/>
</dbReference>
<evidence type="ECO:0000256" key="1">
    <source>
        <dbReference type="ARBA" id="ARBA00004196"/>
    </source>
</evidence>
<dbReference type="GO" id="GO:0005576">
    <property type="term" value="C:extracellular region"/>
    <property type="evidence" value="ECO:0007669"/>
    <property type="project" value="UniProtKB-SubCell"/>
</dbReference>
<dbReference type="InterPro" id="IPR036709">
    <property type="entry name" value="Autotransporte_beta_dom_sf"/>
</dbReference>
<proteinExistence type="predicted"/>
<evidence type="ECO:0000256" key="2">
    <source>
        <dbReference type="ARBA" id="ARBA00004442"/>
    </source>
</evidence>
<dbReference type="EMBL" id="DVOD01000047">
    <property type="protein sequence ID" value="HIU92737.1"/>
    <property type="molecule type" value="Genomic_DNA"/>
</dbReference>
<comment type="subcellular location">
    <subcellularLocation>
        <location evidence="1">Cell envelope</location>
    </subcellularLocation>
    <subcellularLocation>
        <location evidence="2">Cell outer membrane</location>
    </subcellularLocation>
    <subcellularLocation>
        <location evidence="3">Secreted</location>
    </subcellularLocation>
</comment>
<evidence type="ECO:0000256" key="5">
    <source>
        <dbReference type="ARBA" id="ARBA00022729"/>
    </source>
</evidence>
<keyword evidence="7" id="KW-0998">Cell outer membrane</keyword>
<protein>
    <recommendedName>
        <fullName evidence="11">Autotransporter domain-containing protein</fullName>
    </recommendedName>
</protein>
<evidence type="ECO:0000313" key="9">
    <source>
        <dbReference type="EMBL" id="HIU92737.1"/>
    </source>
</evidence>
<evidence type="ECO:0000256" key="8">
    <source>
        <dbReference type="SAM" id="SignalP"/>
    </source>
</evidence>
<reference evidence="9" key="2">
    <citation type="journal article" date="2021" name="PeerJ">
        <title>Extensive microbial diversity within the chicken gut microbiome revealed by metagenomics and culture.</title>
        <authorList>
            <person name="Gilroy R."/>
            <person name="Ravi A."/>
            <person name="Getino M."/>
            <person name="Pursley I."/>
            <person name="Horton D.L."/>
            <person name="Alikhan N.F."/>
            <person name="Baker D."/>
            <person name="Gharbi K."/>
            <person name="Hall N."/>
            <person name="Watson M."/>
            <person name="Adriaenssens E.M."/>
            <person name="Foster-Nyarko E."/>
            <person name="Jarju S."/>
            <person name="Secka A."/>
            <person name="Antonio M."/>
            <person name="Oren A."/>
            <person name="Chaudhuri R.R."/>
            <person name="La Ragione R."/>
            <person name="Hildebrand F."/>
            <person name="Pallen M.J."/>
        </authorList>
    </citation>
    <scope>NUCLEOTIDE SEQUENCE</scope>
    <source>
        <strain evidence="9">CHK154-7741</strain>
    </source>
</reference>
<sequence>MRKTKVKEIKKYAVLSLAVLLLGAGAAFSATDWQGVQDEITGASGDSVDINIENDMYTNNTPLNLGAPPVPSSNINITGTIKQDGNNPTITAGDGGTSSSYIINNGANTTITNVNFANGHTTNANGGAIVNSSQITVQSTNPAQKVVISGNMAEGANGGAISNSGTATFDNVLFSGNSATGDGNGLGGAIYNRSDVGGTSLTVTNSIFEQNTANAFGGAIINLNGSVVIDSTQFNNNSTTSSSGIVGQGGAIVNAANMEISNSSFTGNHTGNYGGAISNTLQATSDSMHDMLLNITNTTFDGNYSGSGGGAINNAGGSHNVGAGTDAIFSNTINIYEGTKFTNNYVTGSGTGGAIRNSSGNIAGTDPNGIVNIYGKEGNEVVFQNNIAASGGAIANQGTMNIDNAVFDQNGGSREVSTGNTVTTANGGAIYNNSDSTAGAKEAVVTVSNSTFTNNQANTGGAIFNQSGTVNIIDSDFSGNKAQNSTLGGAVYGAANSNTVLRAQNRDMNVGNEQSLADVNNVTDTITLATDAVGNLQASAGRNLNIYSHINGNNHSVLNVNNDYVVKKEDGTDDQTLTSEGNVVIKNGAKVSNTNITVHNGVMHFENDEGLNNNQNIVTLNGGTLSTLNGVVTDFHFDGLNISKDSSLLLDVDLGGETNGGTPTMDTLLKDNIGNVDITNDAKLIIAGMKSLSEAKEETVKILFTDAEKLIGNVNLGNGANIVEAPINKYQVTQITQPVGGPAPADGTDPGEYFQFTKVGNSDSIIAGPVAAQAAFLIMDNLYRQSFANMDMVTLMSPEQRMAWKMRNKYANAGYHTGVYAPNVIPEERDGWYMRPFTNFENVPLKNGPRVSNVSYGSLFGGESDLIDLGHGWDGNFSFFGAYHGSHQAYNGVSIYQNGGTIGGVATAYKGNFWTGITANVGASAARATHMFGSDDFPILMTGAAWKSGYNWGLFNNKLVIQPSYMMSYTFVNVFDYTNSAGVKVTQDPLNAIEIIPGLRIIGNLKNGWQPYLGVNMTWNIMDKTKFYANQVALTQLSVKPYIEYGAGIQKRYGDRFTGFGQAMLRNGGRNGIAFTLGFRWALGN</sequence>
<evidence type="ECO:0000256" key="7">
    <source>
        <dbReference type="ARBA" id="ARBA00023237"/>
    </source>
</evidence>
<dbReference type="Gene3D" id="2.40.128.130">
    <property type="entry name" value="Autotransporter beta-domain"/>
    <property type="match status" value="1"/>
</dbReference>
<evidence type="ECO:0000256" key="6">
    <source>
        <dbReference type="ARBA" id="ARBA00023136"/>
    </source>
</evidence>
<evidence type="ECO:0000256" key="3">
    <source>
        <dbReference type="ARBA" id="ARBA00004613"/>
    </source>
</evidence>
<evidence type="ECO:0000313" key="10">
    <source>
        <dbReference type="Proteomes" id="UP000886748"/>
    </source>
</evidence>
<gene>
    <name evidence="9" type="ORF">IAD26_06345</name>
</gene>
<organism evidence="9 10">
    <name type="scientific">Candidatus Limenecus avicola</name>
    <dbReference type="NCBI Taxonomy" id="2840847"/>
    <lineage>
        <taxon>Bacteria</taxon>
        <taxon>Bacillati</taxon>
        <taxon>Bacillota</taxon>
        <taxon>Clostridia</taxon>
        <taxon>Eubacteriales</taxon>
        <taxon>Clostridiaceae</taxon>
        <taxon>Clostridiaceae incertae sedis</taxon>
        <taxon>Candidatus Limenecus</taxon>
    </lineage>
</organism>
<dbReference type="GO" id="GO:0009279">
    <property type="term" value="C:cell outer membrane"/>
    <property type="evidence" value="ECO:0007669"/>
    <property type="project" value="UniProtKB-SubCell"/>
</dbReference>
<reference evidence="9" key="1">
    <citation type="submission" date="2020-10" db="EMBL/GenBank/DDBJ databases">
        <authorList>
            <person name="Gilroy R."/>
        </authorList>
    </citation>
    <scope>NUCLEOTIDE SEQUENCE</scope>
    <source>
        <strain evidence="9">CHK154-7741</strain>
    </source>
</reference>
<dbReference type="Proteomes" id="UP000886748">
    <property type="component" value="Unassembled WGS sequence"/>
</dbReference>
<dbReference type="InterPro" id="IPR011050">
    <property type="entry name" value="Pectin_lyase_fold/virulence"/>
</dbReference>
<dbReference type="InterPro" id="IPR003368">
    <property type="entry name" value="POMP_repeat"/>
</dbReference>
<dbReference type="SUPFAM" id="SSF103515">
    <property type="entry name" value="Autotransporter"/>
    <property type="match status" value="1"/>
</dbReference>
<keyword evidence="4" id="KW-0964">Secreted</keyword>
<evidence type="ECO:0000256" key="4">
    <source>
        <dbReference type="ARBA" id="ARBA00022525"/>
    </source>
</evidence>
<evidence type="ECO:0008006" key="11">
    <source>
        <dbReference type="Google" id="ProtNLM"/>
    </source>
</evidence>
<comment type="caution">
    <text evidence="9">The sequence shown here is derived from an EMBL/GenBank/DDBJ whole genome shotgun (WGS) entry which is preliminary data.</text>
</comment>
<name>A0A9D1N0W3_9CLOT</name>